<reference evidence="1 2" key="1">
    <citation type="journal article" date="2019" name="Sci. Rep.">
        <title>Orb-weaving spider Araneus ventricosus genome elucidates the spidroin gene catalogue.</title>
        <authorList>
            <person name="Kono N."/>
            <person name="Nakamura H."/>
            <person name="Ohtoshi R."/>
            <person name="Moran D.A.P."/>
            <person name="Shinohara A."/>
            <person name="Yoshida Y."/>
            <person name="Fujiwara M."/>
            <person name="Mori M."/>
            <person name="Tomita M."/>
            <person name="Arakawa K."/>
        </authorList>
    </citation>
    <scope>NUCLEOTIDE SEQUENCE [LARGE SCALE GENOMIC DNA]</scope>
</reference>
<comment type="caution">
    <text evidence="1">The sequence shown here is derived from an EMBL/GenBank/DDBJ whole genome shotgun (WGS) entry which is preliminary data.</text>
</comment>
<name>A0A4Y2PIT9_ARAVE</name>
<accession>A0A4Y2PIT9</accession>
<dbReference type="AlphaFoldDB" id="A0A4Y2PIT9"/>
<evidence type="ECO:0000313" key="2">
    <source>
        <dbReference type="Proteomes" id="UP000499080"/>
    </source>
</evidence>
<keyword evidence="2" id="KW-1185">Reference proteome</keyword>
<organism evidence="1 2">
    <name type="scientific">Araneus ventricosus</name>
    <name type="common">Orbweaver spider</name>
    <name type="synonym">Epeira ventricosa</name>
    <dbReference type="NCBI Taxonomy" id="182803"/>
    <lineage>
        <taxon>Eukaryota</taxon>
        <taxon>Metazoa</taxon>
        <taxon>Ecdysozoa</taxon>
        <taxon>Arthropoda</taxon>
        <taxon>Chelicerata</taxon>
        <taxon>Arachnida</taxon>
        <taxon>Araneae</taxon>
        <taxon>Araneomorphae</taxon>
        <taxon>Entelegynae</taxon>
        <taxon>Araneoidea</taxon>
        <taxon>Araneidae</taxon>
        <taxon>Araneus</taxon>
    </lineage>
</organism>
<dbReference type="Proteomes" id="UP000499080">
    <property type="component" value="Unassembled WGS sequence"/>
</dbReference>
<proteinExistence type="predicted"/>
<protein>
    <submittedName>
        <fullName evidence="1">Uncharacterized protein</fullName>
    </submittedName>
</protein>
<dbReference type="EMBL" id="BGPR01011558">
    <property type="protein sequence ID" value="GBN51885.1"/>
    <property type="molecule type" value="Genomic_DNA"/>
</dbReference>
<feature type="non-terminal residue" evidence="1">
    <location>
        <position position="1"/>
    </location>
</feature>
<evidence type="ECO:0000313" key="1">
    <source>
        <dbReference type="EMBL" id="GBN51885.1"/>
    </source>
</evidence>
<gene>
    <name evidence="1" type="ORF">AVEN_59512_1</name>
</gene>
<sequence length="77" mass="8735">AFSLSSHSGYFFTGKGFRLHIAHDQNRMRCYMGATLVNVYMLSMEEDRLSTQKRNFPSCKTWVTPGKKAKSAPSISK</sequence>